<dbReference type="Gene3D" id="3.10.10.10">
    <property type="entry name" value="HIV Type 1 Reverse Transcriptase, subunit A, domain 1"/>
    <property type="match status" value="1"/>
</dbReference>
<dbReference type="InterPro" id="IPR043128">
    <property type="entry name" value="Rev_trsase/Diguanyl_cyclase"/>
</dbReference>
<dbReference type="Pfam" id="PF00078">
    <property type="entry name" value="RVT_1"/>
    <property type="match status" value="1"/>
</dbReference>
<dbReference type="InterPro" id="IPR000477">
    <property type="entry name" value="RT_dom"/>
</dbReference>
<dbReference type="GO" id="GO:0004523">
    <property type="term" value="F:RNA-DNA hybrid ribonuclease activity"/>
    <property type="evidence" value="ECO:0007669"/>
    <property type="project" value="UniProtKB-EC"/>
</dbReference>
<protein>
    <recommendedName>
        <fullName evidence="2">ribonuclease H</fullName>
        <ecNumber evidence="2">3.1.26.4</ecNumber>
    </recommendedName>
</protein>
<dbReference type="EMBL" id="JANPWB010000003">
    <property type="protein sequence ID" value="KAJ1202080.1"/>
    <property type="molecule type" value="Genomic_DNA"/>
</dbReference>
<organism evidence="4 5">
    <name type="scientific">Pleurodeles waltl</name>
    <name type="common">Iberian ribbed newt</name>
    <dbReference type="NCBI Taxonomy" id="8319"/>
    <lineage>
        <taxon>Eukaryota</taxon>
        <taxon>Metazoa</taxon>
        <taxon>Chordata</taxon>
        <taxon>Craniata</taxon>
        <taxon>Vertebrata</taxon>
        <taxon>Euteleostomi</taxon>
        <taxon>Amphibia</taxon>
        <taxon>Batrachia</taxon>
        <taxon>Caudata</taxon>
        <taxon>Salamandroidea</taxon>
        <taxon>Salamandridae</taxon>
        <taxon>Pleurodelinae</taxon>
        <taxon>Pleurodeles</taxon>
    </lineage>
</organism>
<dbReference type="PANTHER" id="PTHR33050:SF8">
    <property type="entry name" value="REVERSE TRANSCRIPTASE DOMAIN-CONTAINING PROTEIN"/>
    <property type="match status" value="1"/>
</dbReference>
<proteinExistence type="inferred from homology"/>
<comment type="caution">
    <text evidence="4">The sequence shown here is derived from an EMBL/GenBank/DDBJ whole genome shotgun (WGS) entry which is preliminary data.</text>
</comment>
<sequence>MKVCACRMPCHPSLGVVHVPIVVRHHCSSVNEGLAQDLCSVQYTTFDEALGMLQKLAKGALMAKADIESAFRLLSVHPEDTRLLEFTFEGQYFLDLCMPMGCSIACPVFESFSRFLEWAVKDVADTDEVLHYLDDFLFMGPAGSTACGKALLGFQQLARALGPLAADKTEGPSTWITFLGIEIDSQAGMCRLPAD</sequence>
<reference evidence="4" key="1">
    <citation type="journal article" date="2022" name="bioRxiv">
        <title>Sequencing and chromosome-scale assembly of the giantPleurodeles waltlgenome.</title>
        <authorList>
            <person name="Brown T."/>
            <person name="Elewa A."/>
            <person name="Iarovenko S."/>
            <person name="Subramanian E."/>
            <person name="Araus A.J."/>
            <person name="Petzold A."/>
            <person name="Susuki M."/>
            <person name="Suzuki K.-i.T."/>
            <person name="Hayashi T."/>
            <person name="Toyoda A."/>
            <person name="Oliveira C."/>
            <person name="Osipova E."/>
            <person name="Leigh N.D."/>
            <person name="Simon A."/>
            <person name="Yun M.H."/>
        </authorList>
    </citation>
    <scope>NUCLEOTIDE SEQUENCE</scope>
    <source>
        <strain evidence="4">20211129_DDA</strain>
        <tissue evidence="4">Liver</tissue>
    </source>
</reference>
<name>A0AAV7VPP0_PLEWA</name>
<accession>A0AAV7VPP0</accession>
<evidence type="ECO:0000313" key="5">
    <source>
        <dbReference type="Proteomes" id="UP001066276"/>
    </source>
</evidence>
<dbReference type="PANTHER" id="PTHR33050">
    <property type="entry name" value="REVERSE TRANSCRIPTASE DOMAIN-CONTAINING PROTEIN"/>
    <property type="match status" value="1"/>
</dbReference>
<dbReference type="Proteomes" id="UP001066276">
    <property type="component" value="Chromosome 2_1"/>
</dbReference>
<evidence type="ECO:0000313" key="4">
    <source>
        <dbReference type="EMBL" id="KAJ1202080.1"/>
    </source>
</evidence>
<dbReference type="Gene3D" id="3.30.70.270">
    <property type="match status" value="1"/>
</dbReference>
<dbReference type="SUPFAM" id="SSF56672">
    <property type="entry name" value="DNA/RNA polymerases"/>
    <property type="match status" value="1"/>
</dbReference>
<dbReference type="InterPro" id="IPR043502">
    <property type="entry name" value="DNA/RNA_pol_sf"/>
</dbReference>
<gene>
    <name evidence="4" type="ORF">NDU88_005883</name>
</gene>
<dbReference type="AlphaFoldDB" id="A0AAV7VPP0"/>
<evidence type="ECO:0000259" key="3">
    <source>
        <dbReference type="Pfam" id="PF00078"/>
    </source>
</evidence>
<evidence type="ECO:0000256" key="1">
    <source>
        <dbReference type="ARBA" id="ARBA00010879"/>
    </source>
</evidence>
<dbReference type="EC" id="3.1.26.4" evidence="2"/>
<evidence type="ECO:0000256" key="2">
    <source>
        <dbReference type="ARBA" id="ARBA00012180"/>
    </source>
</evidence>
<dbReference type="InterPro" id="IPR052055">
    <property type="entry name" value="Hepadnavirus_pol/RT"/>
</dbReference>
<comment type="similarity">
    <text evidence="1">Belongs to the beta type-B retroviral polymerase family. HERV class-II K(HML-2) pol subfamily.</text>
</comment>
<keyword evidence="5" id="KW-1185">Reference proteome</keyword>
<feature type="domain" description="Reverse transcriptase" evidence="3">
    <location>
        <begin position="50"/>
        <end position="183"/>
    </location>
</feature>